<dbReference type="Gene3D" id="3.60.10.10">
    <property type="entry name" value="Endonuclease/exonuclease/phosphatase"/>
    <property type="match status" value="1"/>
</dbReference>
<organism evidence="3 4">
    <name type="scientific">Rhipicephalus sanguineus</name>
    <name type="common">Brown dog tick</name>
    <name type="synonym">Ixodes sanguineus</name>
    <dbReference type="NCBI Taxonomy" id="34632"/>
    <lineage>
        <taxon>Eukaryota</taxon>
        <taxon>Metazoa</taxon>
        <taxon>Ecdysozoa</taxon>
        <taxon>Arthropoda</taxon>
        <taxon>Chelicerata</taxon>
        <taxon>Arachnida</taxon>
        <taxon>Acari</taxon>
        <taxon>Parasitiformes</taxon>
        <taxon>Ixodida</taxon>
        <taxon>Ixodoidea</taxon>
        <taxon>Ixodidae</taxon>
        <taxon>Rhipicephalinae</taxon>
        <taxon>Rhipicephalus</taxon>
        <taxon>Rhipicephalus</taxon>
    </lineage>
</organism>
<feature type="compositionally biased region" description="Basic and acidic residues" evidence="2">
    <location>
        <begin position="359"/>
        <end position="386"/>
    </location>
</feature>
<dbReference type="Proteomes" id="UP000821837">
    <property type="component" value="Chromosome 11"/>
</dbReference>
<sequence>MEVEQAEGEEIRPTELRKDKGWLDVRAKCTERKTPVAGTDPAAQTVDTLANEEIYITRAARNVRRHHKTIKKQNLPAGQRQDHCTPRDGCSTATHRAARIAPPQNTAKGVIRGIPVEDSPEDTGAPHQRAQPNVAASAEDGKDSKAICQKMQRLWLRRSTEDHQCELKCRLCNKDHLTGDRKVHAKYRTPYVVKERQWERRQRDEEEGAAKYRRHYNERGNDFLVLEGEGRGLYTSRSRCCARSLSRKAEGQPKGGLPKAFPVSWAQAAYGVRTQFGTPTPNSEEDNVIIMQIQERPEKLESDSTRYINIIKELRQENAKLKDEIARKDVIIQFAENTGEVLPGEKRAAEEDPAQAESETQKTEQKNRKRQDRREDQVEEDRKTIWKEIGPEKTTFQTEMEELLTNAMQQIHLRLNQHFRTLLKQSTGIVGNHALLVAGDLKAHHATWGNKYETLNGKNLKEDAQQEGLTLVTDPSTPKRRGNGVCADTSPDLAFVKDVEIQVNAGPRKTRSKRLKLFEWDKFRQIRKDKNNSQQKIHDIERWTETLRQDMASATHEVLFEANLHILDRKLLHMLEAKRSLQVRWKAQ</sequence>
<dbReference type="AlphaFoldDB" id="A0A9D4T624"/>
<dbReference type="InterPro" id="IPR036691">
    <property type="entry name" value="Endo/exonu/phosph_ase_sf"/>
</dbReference>
<dbReference type="SUPFAM" id="SSF56219">
    <property type="entry name" value="DNase I-like"/>
    <property type="match status" value="1"/>
</dbReference>
<evidence type="ECO:0000256" key="1">
    <source>
        <dbReference type="SAM" id="Coils"/>
    </source>
</evidence>
<accession>A0A9D4T624</accession>
<evidence type="ECO:0000313" key="3">
    <source>
        <dbReference type="EMBL" id="KAH7972599.1"/>
    </source>
</evidence>
<reference evidence="3" key="1">
    <citation type="journal article" date="2020" name="Cell">
        <title>Large-Scale Comparative Analyses of Tick Genomes Elucidate Their Genetic Diversity and Vector Capacities.</title>
        <authorList>
            <consortium name="Tick Genome and Microbiome Consortium (TIGMIC)"/>
            <person name="Jia N."/>
            <person name="Wang J."/>
            <person name="Shi W."/>
            <person name="Du L."/>
            <person name="Sun Y."/>
            <person name="Zhan W."/>
            <person name="Jiang J.F."/>
            <person name="Wang Q."/>
            <person name="Zhang B."/>
            <person name="Ji P."/>
            <person name="Bell-Sakyi L."/>
            <person name="Cui X.M."/>
            <person name="Yuan T.T."/>
            <person name="Jiang B.G."/>
            <person name="Yang W.F."/>
            <person name="Lam T.T."/>
            <person name="Chang Q.C."/>
            <person name="Ding S.J."/>
            <person name="Wang X.J."/>
            <person name="Zhu J.G."/>
            <person name="Ruan X.D."/>
            <person name="Zhao L."/>
            <person name="Wei J.T."/>
            <person name="Ye R.Z."/>
            <person name="Que T.C."/>
            <person name="Du C.H."/>
            <person name="Zhou Y.H."/>
            <person name="Cheng J.X."/>
            <person name="Dai P.F."/>
            <person name="Guo W.B."/>
            <person name="Han X.H."/>
            <person name="Huang E.J."/>
            <person name="Li L.F."/>
            <person name="Wei W."/>
            <person name="Gao Y.C."/>
            <person name="Liu J.Z."/>
            <person name="Shao H.Z."/>
            <person name="Wang X."/>
            <person name="Wang C.C."/>
            <person name="Yang T.C."/>
            <person name="Huo Q.B."/>
            <person name="Li W."/>
            <person name="Chen H.Y."/>
            <person name="Chen S.E."/>
            <person name="Zhou L.G."/>
            <person name="Ni X.B."/>
            <person name="Tian J.H."/>
            <person name="Sheng Y."/>
            <person name="Liu T."/>
            <person name="Pan Y.S."/>
            <person name="Xia L.Y."/>
            <person name="Li J."/>
            <person name="Zhao F."/>
            <person name="Cao W.C."/>
        </authorList>
    </citation>
    <scope>NUCLEOTIDE SEQUENCE</scope>
    <source>
        <strain evidence="3">Rsan-2018</strain>
    </source>
</reference>
<evidence type="ECO:0000313" key="4">
    <source>
        <dbReference type="Proteomes" id="UP000821837"/>
    </source>
</evidence>
<dbReference type="VEuPathDB" id="VectorBase:RSAN_040501"/>
<dbReference type="EMBL" id="JABSTV010001247">
    <property type="protein sequence ID" value="KAH7972599.1"/>
    <property type="molecule type" value="Genomic_DNA"/>
</dbReference>
<reference evidence="3" key="2">
    <citation type="submission" date="2021-09" db="EMBL/GenBank/DDBJ databases">
        <authorList>
            <person name="Jia N."/>
            <person name="Wang J."/>
            <person name="Shi W."/>
            <person name="Du L."/>
            <person name="Sun Y."/>
            <person name="Zhan W."/>
            <person name="Jiang J."/>
            <person name="Wang Q."/>
            <person name="Zhang B."/>
            <person name="Ji P."/>
            <person name="Sakyi L.B."/>
            <person name="Cui X."/>
            <person name="Yuan T."/>
            <person name="Jiang B."/>
            <person name="Yang W."/>
            <person name="Lam T.T.-Y."/>
            <person name="Chang Q."/>
            <person name="Ding S."/>
            <person name="Wang X."/>
            <person name="Zhu J."/>
            <person name="Ruan X."/>
            <person name="Zhao L."/>
            <person name="Wei J."/>
            <person name="Que T."/>
            <person name="Du C."/>
            <person name="Cheng J."/>
            <person name="Dai P."/>
            <person name="Han X."/>
            <person name="Huang E."/>
            <person name="Gao Y."/>
            <person name="Liu J."/>
            <person name="Shao H."/>
            <person name="Ye R."/>
            <person name="Li L."/>
            <person name="Wei W."/>
            <person name="Wang X."/>
            <person name="Wang C."/>
            <person name="Huo Q."/>
            <person name="Li W."/>
            <person name="Guo W."/>
            <person name="Chen H."/>
            <person name="Chen S."/>
            <person name="Zhou L."/>
            <person name="Zhou L."/>
            <person name="Ni X."/>
            <person name="Tian J."/>
            <person name="Zhou Y."/>
            <person name="Sheng Y."/>
            <person name="Liu T."/>
            <person name="Pan Y."/>
            <person name="Xia L."/>
            <person name="Li J."/>
            <person name="Zhao F."/>
            <person name="Cao W."/>
        </authorList>
    </citation>
    <scope>NUCLEOTIDE SEQUENCE</scope>
    <source>
        <strain evidence="3">Rsan-2018</strain>
        <tissue evidence="3">Larvae</tissue>
    </source>
</reference>
<comment type="caution">
    <text evidence="3">The sequence shown here is derived from an EMBL/GenBank/DDBJ whole genome shotgun (WGS) entry which is preliminary data.</text>
</comment>
<keyword evidence="4" id="KW-1185">Reference proteome</keyword>
<evidence type="ECO:0000256" key="2">
    <source>
        <dbReference type="SAM" id="MobiDB-lite"/>
    </source>
</evidence>
<proteinExistence type="predicted"/>
<feature type="region of interest" description="Disordered" evidence="2">
    <location>
        <begin position="114"/>
        <end position="143"/>
    </location>
</feature>
<gene>
    <name evidence="3" type="ORF">HPB52_013827</name>
</gene>
<name>A0A9D4T624_RHISA</name>
<feature type="coiled-coil region" evidence="1">
    <location>
        <begin position="304"/>
        <end position="331"/>
    </location>
</feature>
<keyword evidence="1" id="KW-0175">Coiled coil</keyword>
<feature type="region of interest" description="Disordered" evidence="2">
    <location>
        <begin position="342"/>
        <end position="386"/>
    </location>
</feature>
<protein>
    <submittedName>
        <fullName evidence="3">Uncharacterized protein</fullName>
    </submittedName>
</protein>